<protein>
    <submittedName>
        <fullName evidence="2">Uncharacterized protein</fullName>
    </submittedName>
</protein>
<comment type="caution">
    <text evidence="2">The sequence shown here is derived from an EMBL/GenBank/DDBJ whole genome shotgun (WGS) entry which is preliminary data.</text>
</comment>
<gene>
    <name evidence="2" type="ORF">TWF694_001937</name>
</gene>
<feature type="compositionally biased region" description="Polar residues" evidence="1">
    <location>
        <begin position="35"/>
        <end position="48"/>
    </location>
</feature>
<keyword evidence="3" id="KW-1185">Reference proteome</keyword>
<accession>A0AAV9X597</accession>
<evidence type="ECO:0000313" key="2">
    <source>
        <dbReference type="EMBL" id="KAK6535481.1"/>
    </source>
</evidence>
<proteinExistence type="predicted"/>
<dbReference type="EMBL" id="JAVHJO010000010">
    <property type="protein sequence ID" value="KAK6535481.1"/>
    <property type="molecule type" value="Genomic_DNA"/>
</dbReference>
<name>A0AAV9X597_9PEZI</name>
<dbReference type="AlphaFoldDB" id="A0AAV9X597"/>
<sequence length="169" mass="18195">MDPQESLQDPVAAPSGAVSTSRKRRLSPTCDKDSMQLSKFTPSLSENRGSGGLDRHYISTNIPPEDNVATSGVHYPRYRLVACGCNSHGQLDYHRDRSIVPDNYTNAPPFGDSRTSGSAEEDAAAATVTPTRAAREPSLFTTLETPTVIMTASDSMRILYVGVDSICGE</sequence>
<evidence type="ECO:0000313" key="3">
    <source>
        <dbReference type="Proteomes" id="UP001365542"/>
    </source>
</evidence>
<organism evidence="2 3">
    <name type="scientific">Orbilia ellipsospora</name>
    <dbReference type="NCBI Taxonomy" id="2528407"/>
    <lineage>
        <taxon>Eukaryota</taxon>
        <taxon>Fungi</taxon>
        <taxon>Dikarya</taxon>
        <taxon>Ascomycota</taxon>
        <taxon>Pezizomycotina</taxon>
        <taxon>Orbiliomycetes</taxon>
        <taxon>Orbiliales</taxon>
        <taxon>Orbiliaceae</taxon>
        <taxon>Orbilia</taxon>
    </lineage>
</organism>
<reference evidence="2 3" key="1">
    <citation type="submission" date="2019-10" db="EMBL/GenBank/DDBJ databases">
        <authorList>
            <person name="Palmer J.M."/>
        </authorList>
    </citation>
    <scope>NUCLEOTIDE SEQUENCE [LARGE SCALE GENOMIC DNA]</scope>
    <source>
        <strain evidence="2 3">TWF694</strain>
    </source>
</reference>
<feature type="region of interest" description="Disordered" evidence="1">
    <location>
        <begin position="1"/>
        <end position="56"/>
    </location>
</feature>
<feature type="region of interest" description="Disordered" evidence="1">
    <location>
        <begin position="110"/>
        <end position="130"/>
    </location>
</feature>
<evidence type="ECO:0000256" key="1">
    <source>
        <dbReference type="SAM" id="MobiDB-lite"/>
    </source>
</evidence>
<dbReference type="Proteomes" id="UP001365542">
    <property type="component" value="Unassembled WGS sequence"/>
</dbReference>